<reference evidence="1 2" key="1">
    <citation type="submission" date="2018-11" db="EMBL/GenBank/DDBJ databases">
        <authorList>
            <consortium name="Pathogen Informatics"/>
        </authorList>
    </citation>
    <scope>NUCLEOTIDE SEQUENCE [LARGE SCALE GENOMIC DNA]</scope>
</reference>
<protein>
    <submittedName>
        <fullName evidence="1">Uncharacterized protein</fullName>
    </submittedName>
</protein>
<sequence>MLDAVTVFHVQEEVVLRWSVTHPPCISILTMYQGQRDNRLKGFHVSTIKNIKPTHAQARDAGRGTSCGATARVQAYEEYETNSDADLDVQLCKIFWYFFGASQIHRYFFGADFVEQSSLASEEQ</sequence>
<evidence type="ECO:0000313" key="2">
    <source>
        <dbReference type="Proteomes" id="UP000270094"/>
    </source>
</evidence>
<evidence type="ECO:0000313" key="1">
    <source>
        <dbReference type="EMBL" id="VDM74627.1"/>
    </source>
</evidence>
<organism evidence="1 2">
    <name type="scientific">Strongylus vulgaris</name>
    <name type="common">Blood worm</name>
    <dbReference type="NCBI Taxonomy" id="40348"/>
    <lineage>
        <taxon>Eukaryota</taxon>
        <taxon>Metazoa</taxon>
        <taxon>Ecdysozoa</taxon>
        <taxon>Nematoda</taxon>
        <taxon>Chromadorea</taxon>
        <taxon>Rhabditida</taxon>
        <taxon>Rhabditina</taxon>
        <taxon>Rhabditomorpha</taxon>
        <taxon>Strongyloidea</taxon>
        <taxon>Strongylidae</taxon>
        <taxon>Strongylus</taxon>
    </lineage>
</organism>
<keyword evidence="2" id="KW-1185">Reference proteome</keyword>
<dbReference type="EMBL" id="UYYB01094556">
    <property type="protein sequence ID" value="VDM74627.1"/>
    <property type="molecule type" value="Genomic_DNA"/>
</dbReference>
<gene>
    <name evidence="1" type="ORF">SVUK_LOCUS9625</name>
</gene>
<accession>A0A3P7JEY1</accession>
<proteinExistence type="predicted"/>
<dbReference type="AlphaFoldDB" id="A0A3P7JEY1"/>
<dbReference type="Proteomes" id="UP000270094">
    <property type="component" value="Unassembled WGS sequence"/>
</dbReference>
<name>A0A3P7JEY1_STRVU</name>